<feature type="compositionally biased region" description="Polar residues" evidence="1">
    <location>
        <begin position="357"/>
        <end position="372"/>
    </location>
</feature>
<protein>
    <submittedName>
        <fullName evidence="2">Uncharacterized protein</fullName>
    </submittedName>
</protein>
<keyword evidence="3" id="KW-1185">Reference proteome</keyword>
<gene>
    <name evidence="2" type="ORF">EHS24_003264</name>
</gene>
<feature type="compositionally biased region" description="Low complexity" evidence="1">
    <location>
        <begin position="384"/>
        <end position="407"/>
    </location>
</feature>
<organism evidence="2 3">
    <name type="scientific">Apiotrichum porosum</name>
    <dbReference type="NCBI Taxonomy" id="105984"/>
    <lineage>
        <taxon>Eukaryota</taxon>
        <taxon>Fungi</taxon>
        <taxon>Dikarya</taxon>
        <taxon>Basidiomycota</taxon>
        <taxon>Agaricomycotina</taxon>
        <taxon>Tremellomycetes</taxon>
        <taxon>Trichosporonales</taxon>
        <taxon>Trichosporonaceae</taxon>
        <taxon>Apiotrichum</taxon>
    </lineage>
</organism>
<proteinExistence type="predicted"/>
<dbReference type="GeneID" id="39587807"/>
<dbReference type="Proteomes" id="UP000279236">
    <property type="component" value="Unassembled WGS sequence"/>
</dbReference>
<comment type="caution">
    <text evidence="2">The sequence shown here is derived from an EMBL/GenBank/DDBJ whole genome shotgun (WGS) entry which is preliminary data.</text>
</comment>
<dbReference type="AlphaFoldDB" id="A0A427XG01"/>
<name>A0A427XG01_9TREE</name>
<dbReference type="EMBL" id="RSCE01000015">
    <property type="protein sequence ID" value="RSH77697.1"/>
    <property type="molecule type" value="Genomic_DNA"/>
</dbReference>
<dbReference type="STRING" id="105984.A0A427XG01"/>
<evidence type="ECO:0000313" key="3">
    <source>
        <dbReference type="Proteomes" id="UP000279236"/>
    </source>
</evidence>
<feature type="region of interest" description="Disordered" evidence="1">
    <location>
        <begin position="334"/>
        <end position="430"/>
    </location>
</feature>
<dbReference type="RefSeq" id="XP_028472844.1">
    <property type="nucleotide sequence ID" value="XM_028618956.1"/>
</dbReference>
<evidence type="ECO:0000313" key="2">
    <source>
        <dbReference type="EMBL" id="RSH77697.1"/>
    </source>
</evidence>
<accession>A0A427XG01</accession>
<reference evidence="2 3" key="1">
    <citation type="submission" date="2018-11" db="EMBL/GenBank/DDBJ databases">
        <title>Genome sequence of Apiotrichum porosum DSM 27194.</title>
        <authorList>
            <person name="Aliyu H."/>
            <person name="Gorte O."/>
            <person name="Ochsenreither K."/>
        </authorList>
    </citation>
    <scope>NUCLEOTIDE SEQUENCE [LARGE SCALE GENOMIC DNA]</scope>
    <source>
        <strain evidence="2 3">DSM 27194</strain>
    </source>
</reference>
<sequence>MKIEGGFWDSWEVYLQDGHGTRLAEQPSSGPDTAHIECDDNQEFWICVQRPPLHLPAPPLPLAPGSYGGKGVVKGIGMPPSANKTAKLGTSASAGGKSVVNKRTSKVPMKTISKTVSISHPRAMTSLSSGANTGAEVVFRIDGHHVRTLGYPATRMKRIKCRRTYEAMADGVFGTSLNFVYRKGMESAPTVENQTPVLAEALSERLAALGTITVVLRAGDVKLARASFPKARGRAGEADLEGMPQSSFVGGNTLARAKKHTKYLFTAHTAVPEHTVQFKYGVRECSVARPTTPEPQFHVQLQEASPTPTLVEAVPVKDARAKMEVDEYIPLRHPSVDTLKPLPPIPCTRSPSPFPNIATTPNTSTDSINNSTEPKHNGKPKSKPSILRALSLPRSLLSFRNGTSSPSPATPPAVPTRMTRAKTEGKEGGS</sequence>
<feature type="compositionally biased region" description="Basic and acidic residues" evidence="1">
    <location>
        <begin position="421"/>
        <end position="430"/>
    </location>
</feature>
<evidence type="ECO:0000256" key="1">
    <source>
        <dbReference type="SAM" id="MobiDB-lite"/>
    </source>
</evidence>